<dbReference type="PANTHER" id="PTHR15588:SF8">
    <property type="entry name" value="U6 SNRNA-ASSOCIATED SM-LIKE PROTEIN LSM1"/>
    <property type="match status" value="1"/>
</dbReference>
<dbReference type="PANTHER" id="PTHR15588">
    <property type="entry name" value="LSM1"/>
    <property type="match status" value="1"/>
</dbReference>
<dbReference type="PROSITE" id="PS52002">
    <property type="entry name" value="SM"/>
    <property type="match status" value="1"/>
</dbReference>
<name>A0A6G3MJM9_HENSL</name>
<comment type="function">
    <text evidence="6">Probably involved with other LSm subunits in the general process of degradation of mRNAs.</text>
</comment>
<dbReference type="Pfam" id="PF01423">
    <property type="entry name" value="LSM"/>
    <property type="match status" value="1"/>
</dbReference>
<dbReference type="GO" id="GO:0003729">
    <property type="term" value="F:mRNA binding"/>
    <property type="evidence" value="ECO:0007669"/>
    <property type="project" value="TreeGrafter"/>
</dbReference>
<protein>
    <recommendedName>
        <fullName evidence="6">U6 snRNA-associated Sm-like protein LSm1</fullName>
    </recommendedName>
</protein>
<keyword evidence="3 6" id="KW-0507">mRNA processing</keyword>
<dbReference type="GO" id="GO:0000290">
    <property type="term" value="P:deadenylation-dependent decapping of nuclear-transcribed mRNA"/>
    <property type="evidence" value="ECO:0007669"/>
    <property type="project" value="TreeGrafter"/>
</dbReference>
<gene>
    <name evidence="6" type="primary">LSM1</name>
</gene>
<dbReference type="GO" id="GO:0000932">
    <property type="term" value="C:P-body"/>
    <property type="evidence" value="ECO:0007669"/>
    <property type="project" value="UniProtKB-SubCell"/>
</dbReference>
<evidence type="ECO:0000259" key="7">
    <source>
        <dbReference type="PROSITE" id="PS52002"/>
    </source>
</evidence>
<evidence type="ECO:0000256" key="5">
    <source>
        <dbReference type="ARBA" id="ARBA00023274"/>
    </source>
</evidence>
<evidence type="ECO:0000256" key="4">
    <source>
        <dbReference type="ARBA" id="ARBA00022884"/>
    </source>
</evidence>
<feature type="domain" description="Sm" evidence="7">
    <location>
        <begin position="11"/>
        <end position="86"/>
    </location>
</feature>
<dbReference type="Gene3D" id="2.30.30.100">
    <property type="match status" value="1"/>
</dbReference>
<evidence type="ECO:0000256" key="1">
    <source>
        <dbReference type="ARBA" id="ARBA00006850"/>
    </source>
</evidence>
<dbReference type="SUPFAM" id="SSF50182">
    <property type="entry name" value="Sm-like ribonucleoproteins"/>
    <property type="match status" value="1"/>
</dbReference>
<dbReference type="InterPro" id="IPR047575">
    <property type="entry name" value="Sm"/>
</dbReference>
<sequence length="143" mass="16297">MDFSFNPGFVPTIATLIQILDKKVIIILRDGKSYIGILRTVDSYGTCVIDQAFERIYVKKKYGDIPCGVIMLRGENIAIVGEIDDNTEKDSPLEKISLEDILELQKKETLKLIEERNNWGKLGICADKSVFNWFTPFSFLEDD</sequence>
<dbReference type="EMBL" id="GHBP01006669">
    <property type="protein sequence ID" value="NDJ94126.1"/>
    <property type="molecule type" value="Transcribed_RNA"/>
</dbReference>
<dbReference type="InterPro" id="IPR034104">
    <property type="entry name" value="Lsm1"/>
</dbReference>
<comment type="similarity">
    <text evidence="1 6">Belongs to the snRNP Sm proteins family.</text>
</comment>
<keyword evidence="4 6" id="KW-0694">RNA-binding</keyword>
<dbReference type="InterPro" id="IPR010920">
    <property type="entry name" value="LSM_dom_sf"/>
</dbReference>
<evidence type="ECO:0000313" key="8">
    <source>
        <dbReference type="EMBL" id="NDJ94126.1"/>
    </source>
</evidence>
<dbReference type="GO" id="GO:1990726">
    <property type="term" value="C:Lsm1-7-Pat1 complex"/>
    <property type="evidence" value="ECO:0007669"/>
    <property type="project" value="TreeGrafter"/>
</dbReference>
<proteinExistence type="inferred from homology"/>
<dbReference type="AlphaFoldDB" id="A0A6G3MJM9"/>
<dbReference type="GO" id="GO:1990904">
    <property type="term" value="C:ribonucleoprotein complex"/>
    <property type="evidence" value="ECO:0007669"/>
    <property type="project" value="UniProtKB-KW"/>
</dbReference>
<dbReference type="InterPro" id="IPR044642">
    <property type="entry name" value="PTHR15588"/>
</dbReference>
<comment type="subcellular location">
    <subcellularLocation>
        <location evidence="6">Cytoplasm</location>
    </subcellularLocation>
    <subcellularLocation>
        <location evidence="6">Cytoplasm</location>
        <location evidence="6">P-body</location>
    </subcellularLocation>
</comment>
<dbReference type="InterPro" id="IPR001163">
    <property type="entry name" value="Sm_dom_euk/arc"/>
</dbReference>
<evidence type="ECO:0000256" key="3">
    <source>
        <dbReference type="ARBA" id="ARBA00022664"/>
    </source>
</evidence>
<keyword evidence="5 6" id="KW-0687">Ribonucleoprotein</keyword>
<evidence type="ECO:0000256" key="6">
    <source>
        <dbReference type="RuleBase" id="RU365047"/>
    </source>
</evidence>
<evidence type="ECO:0000256" key="2">
    <source>
        <dbReference type="ARBA" id="ARBA00022490"/>
    </source>
</evidence>
<accession>A0A6G3MJM9</accession>
<keyword evidence="2 6" id="KW-0963">Cytoplasm</keyword>
<dbReference type="CDD" id="cd01728">
    <property type="entry name" value="LSm1"/>
    <property type="match status" value="1"/>
</dbReference>
<dbReference type="SMART" id="SM00651">
    <property type="entry name" value="Sm"/>
    <property type="match status" value="1"/>
</dbReference>
<comment type="subunit">
    <text evidence="6">LSm subunits form a heteromer with a donut shape.</text>
</comment>
<reference evidence="8" key="1">
    <citation type="submission" date="2018-11" db="EMBL/GenBank/DDBJ databases">
        <title>Henneguya salminicola genome and transcriptome.</title>
        <authorList>
            <person name="Yahalomi D."/>
            <person name="Atkinson S.D."/>
            <person name="Neuhof M."/>
            <person name="Chang E.S."/>
            <person name="Philippe H."/>
            <person name="Cartwright P."/>
            <person name="Bartholomew J.L."/>
            <person name="Huchon D."/>
        </authorList>
    </citation>
    <scope>NUCLEOTIDE SEQUENCE</scope>
    <source>
        <strain evidence="8">Hz1</strain>
        <tissue evidence="8">Whole</tissue>
    </source>
</reference>
<dbReference type="GO" id="GO:0006397">
    <property type="term" value="P:mRNA processing"/>
    <property type="evidence" value="ECO:0007669"/>
    <property type="project" value="UniProtKB-UniRule"/>
</dbReference>
<organism evidence="8">
    <name type="scientific">Henneguya salminicola</name>
    <name type="common">Myxosporean</name>
    <dbReference type="NCBI Taxonomy" id="69463"/>
    <lineage>
        <taxon>Eukaryota</taxon>
        <taxon>Metazoa</taxon>
        <taxon>Cnidaria</taxon>
        <taxon>Myxozoa</taxon>
        <taxon>Myxosporea</taxon>
        <taxon>Bivalvulida</taxon>
        <taxon>Platysporina</taxon>
        <taxon>Myxobolidae</taxon>
        <taxon>Henneguya</taxon>
    </lineage>
</organism>